<dbReference type="PANTHER" id="PTHR22958:SF1">
    <property type="entry name" value="GLYCEROPHOSPHOCHOLINE PHOSPHODIESTERASE GPCPD1"/>
    <property type="match status" value="1"/>
</dbReference>
<proteinExistence type="predicted"/>
<dbReference type="Proteomes" id="UP000287651">
    <property type="component" value="Unassembled WGS sequence"/>
</dbReference>
<evidence type="ECO:0000256" key="5">
    <source>
        <dbReference type="SAM" id="MobiDB-lite"/>
    </source>
</evidence>
<evidence type="ECO:0000313" key="8">
    <source>
        <dbReference type="Proteomes" id="UP000287651"/>
    </source>
</evidence>
<dbReference type="Pfam" id="PF03009">
    <property type="entry name" value="GDPD"/>
    <property type="match status" value="1"/>
</dbReference>
<dbReference type="EC" id="3.1.4.46" evidence="1"/>
<evidence type="ECO:0000256" key="1">
    <source>
        <dbReference type="ARBA" id="ARBA00012247"/>
    </source>
</evidence>
<gene>
    <name evidence="7" type="ORF">B296_00050893</name>
</gene>
<evidence type="ECO:0000313" key="7">
    <source>
        <dbReference type="EMBL" id="RRT33588.1"/>
    </source>
</evidence>
<dbReference type="EMBL" id="AMZH03028666">
    <property type="protein sequence ID" value="RRT33588.1"/>
    <property type="molecule type" value="Genomic_DNA"/>
</dbReference>
<organism evidence="7 8">
    <name type="scientific">Ensete ventricosum</name>
    <name type="common">Abyssinian banana</name>
    <name type="synonym">Musa ensete</name>
    <dbReference type="NCBI Taxonomy" id="4639"/>
    <lineage>
        <taxon>Eukaryota</taxon>
        <taxon>Viridiplantae</taxon>
        <taxon>Streptophyta</taxon>
        <taxon>Embryophyta</taxon>
        <taxon>Tracheophyta</taxon>
        <taxon>Spermatophyta</taxon>
        <taxon>Magnoliopsida</taxon>
        <taxon>Liliopsida</taxon>
        <taxon>Zingiberales</taxon>
        <taxon>Musaceae</taxon>
        <taxon>Ensete</taxon>
    </lineage>
</organism>
<comment type="catalytic activity">
    <reaction evidence="4">
        <text>a sn-glycero-3-phosphodiester + H2O = an alcohol + sn-glycerol 3-phosphate + H(+)</text>
        <dbReference type="Rhea" id="RHEA:12969"/>
        <dbReference type="ChEBI" id="CHEBI:15377"/>
        <dbReference type="ChEBI" id="CHEBI:15378"/>
        <dbReference type="ChEBI" id="CHEBI:30879"/>
        <dbReference type="ChEBI" id="CHEBI:57597"/>
        <dbReference type="ChEBI" id="CHEBI:83408"/>
        <dbReference type="EC" id="3.1.4.46"/>
    </reaction>
</comment>
<evidence type="ECO:0000256" key="3">
    <source>
        <dbReference type="ARBA" id="ARBA00022801"/>
    </source>
</evidence>
<dbReference type="GO" id="GO:0046475">
    <property type="term" value="P:glycerophospholipid catabolic process"/>
    <property type="evidence" value="ECO:0007669"/>
    <property type="project" value="TreeGrafter"/>
</dbReference>
<accession>A0A426X285</accession>
<dbReference type="SUPFAM" id="SSF51695">
    <property type="entry name" value="PLC-like phosphodiesterases"/>
    <property type="match status" value="1"/>
</dbReference>
<keyword evidence="3" id="KW-0378">Hydrolase</keyword>
<sequence>MAVEGSFTGFPSIFSAYAACQQLKFRSKRLGLANPHRPEWTLTRRLDLTGDSVVGYSEALSCEYGIPRIFPPRLELPRRSLNPIPVPPPAPSSPLDLRSQSPQFPNPHRISMALKAVHVSDVPSLDQPPETPVVALSTSSRLRKAGEGWENKAERLVVIGHRGKGMNALASPDPRLREVKENSLRSFNEAARFPIDFVEFDVQVYSIRTPTLMPR</sequence>
<dbReference type="GO" id="GO:0008889">
    <property type="term" value="F:glycerophosphodiester phosphodiesterase activity"/>
    <property type="evidence" value="ECO:0007669"/>
    <property type="project" value="UniProtKB-EC"/>
</dbReference>
<feature type="region of interest" description="Disordered" evidence="5">
    <location>
        <begin position="81"/>
        <end position="104"/>
    </location>
</feature>
<dbReference type="GO" id="GO:0006071">
    <property type="term" value="P:glycerol metabolic process"/>
    <property type="evidence" value="ECO:0007669"/>
    <property type="project" value="UniProtKB-KW"/>
</dbReference>
<dbReference type="PANTHER" id="PTHR22958">
    <property type="entry name" value="GLYCEROPHOSPHORYL DIESTER PHOSPHODIESTERASE"/>
    <property type="match status" value="1"/>
</dbReference>
<reference evidence="7 8" key="1">
    <citation type="journal article" date="2014" name="Agronomy (Basel)">
        <title>A Draft Genome Sequence for Ensete ventricosum, the Drought-Tolerant Tree Against Hunger.</title>
        <authorList>
            <person name="Harrison J."/>
            <person name="Moore K.A."/>
            <person name="Paszkiewicz K."/>
            <person name="Jones T."/>
            <person name="Grant M."/>
            <person name="Ambacheew D."/>
            <person name="Muzemil S."/>
            <person name="Studholme D.J."/>
        </authorList>
    </citation>
    <scope>NUCLEOTIDE SEQUENCE [LARGE SCALE GENOMIC DNA]</scope>
</reference>
<dbReference type="InterPro" id="IPR017946">
    <property type="entry name" value="PLC-like_Pdiesterase_TIM-brl"/>
</dbReference>
<keyword evidence="2" id="KW-0319">Glycerol metabolism</keyword>
<evidence type="ECO:0000256" key="4">
    <source>
        <dbReference type="ARBA" id="ARBA00047512"/>
    </source>
</evidence>
<dbReference type="PROSITE" id="PS51704">
    <property type="entry name" value="GP_PDE"/>
    <property type="match status" value="1"/>
</dbReference>
<dbReference type="InterPro" id="IPR051578">
    <property type="entry name" value="GDPD"/>
</dbReference>
<dbReference type="AlphaFoldDB" id="A0A426X285"/>
<protein>
    <recommendedName>
        <fullName evidence="1">glycerophosphodiester phosphodiesterase</fullName>
        <ecNumber evidence="1">3.1.4.46</ecNumber>
    </recommendedName>
</protein>
<dbReference type="Gene3D" id="3.20.20.190">
    <property type="entry name" value="Phosphatidylinositol (PI) phosphodiesterase"/>
    <property type="match status" value="1"/>
</dbReference>
<feature type="domain" description="GP-PDE" evidence="6">
    <location>
        <begin position="156"/>
        <end position="215"/>
    </location>
</feature>
<evidence type="ECO:0000256" key="2">
    <source>
        <dbReference type="ARBA" id="ARBA00022798"/>
    </source>
</evidence>
<dbReference type="InterPro" id="IPR030395">
    <property type="entry name" value="GP_PDE_dom"/>
</dbReference>
<comment type="caution">
    <text evidence="7">The sequence shown here is derived from an EMBL/GenBank/DDBJ whole genome shotgun (WGS) entry which is preliminary data.</text>
</comment>
<evidence type="ECO:0000259" key="6">
    <source>
        <dbReference type="PROSITE" id="PS51704"/>
    </source>
</evidence>
<name>A0A426X285_ENSVE</name>